<feature type="region of interest" description="Disordered" evidence="1">
    <location>
        <begin position="1"/>
        <end position="50"/>
    </location>
</feature>
<accession>A0A8N4F187</accession>
<dbReference type="PANTHER" id="PTHR34207:SF2">
    <property type="entry name" value="PROTEIN BIC1"/>
    <property type="match status" value="1"/>
</dbReference>
<sequence>MPAPESIQLEDLRKPSGRDAASEDSSGEKARCSASEKRQTDTSSYQSGWEKCGRERLRGHRFEMARSICIPDTWGQEGLLKDWRDCSAFSTSVPNGIESAREALVEEYRRANSGWLKVESRC</sequence>
<evidence type="ECO:0000256" key="1">
    <source>
        <dbReference type="SAM" id="MobiDB-lite"/>
    </source>
</evidence>
<proteinExistence type="predicted"/>
<name>A0A8N4F187_ELAGV</name>
<dbReference type="OrthoDB" id="672067at2759"/>
<organism evidence="2 3">
    <name type="scientific">Elaeis guineensis var. tenera</name>
    <name type="common">Oil palm</name>
    <dbReference type="NCBI Taxonomy" id="51953"/>
    <lineage>
        <taxon>Eukaryota</taxon>
        <taxon>Viridiplantae</taxon>
        <taxon>Streptophyta</taxon>
        <taxon>Embryophyta</taxon>
        <taxon>Tracheophyta</taxon>
        <taxon>Spermatophyta</taxon>
        <taxon>Magnoliopsida</taxon>
        <taxon>Liliopsida</taxon>
        <taxon>Arecaceae</taxon>
        <taxon>Arecoideae</taxon>
        <taxon>Cocoseae</taxon>
        <taxon>Elaeidinae</taxon>
        <taxon>Elaeis</taxon>
    </lineage>
</organism>
<dbReference type="PANTHER" id="PTHR34207">
    <property type="entry name" value="PROTEIN BIC1"/>
    <property type="match status" value="1"/>
</dbReference>
<evidence type="ECO:0000313" key="2">
    <source>
        <dbReference type="Proteomes" id="UP000504607"/>
    </source>
</evidence>
<dbReference type="RefSeq" id="XP_029117471.1">
    <property type="nucleotide sequence ID" value="XM_029261638.1"/>
</dbReference>
<protein>
    <submittedName>
        <fullName evidence="3">Protein BIC1-like</fullName>
    </submittedName>
</protein>
<dbReference type="Proteomes" id="UP000504607">
    <property type="component" value="Unplaced"/>
</dbReference>
<dbReference type="AlphaFoldDB" id="A0A8N4F187"/>
<gene>
    <name evidence="3" type="primary">LOC114913073</name>
</gene>
<evidence type="ECO:0000313" key="3">
    <source>
        <dbReference type="RefSeq" id="XP_029117471.1"/>
    </source>
</evidence>
<reference evidence="3" key="1">
    <citation type="submission" date="2025-08" db="UniProtKB">
        <authorList>
            <consortium name="RefSeq"/>
        </authorList>
    </citation>
    <scope>IDENTIFICATION</scope>
</reference>
<dbReference type="GO" id="GO:0009785">
    <property type="term" value="P:blue light signaling pathway"/>
    <property type="evidence" value="ECO:0007669"/>
    <property type="project" value="InterPro"/>
</dbReference>
<feature type="compositionally biased region" description="Basic and acidic residues" evidence="1">
    <location>
        <begin position="10"/>
        <end position="40"/>
    </location>
</feature>
<keyword evidence="2" id="KW-1185">Reference proteome</keyword>
<dbReference type="CDD" id="cd22645">
    <property type="entry name" value="BIC1_CID"/>
    <property type="match status" value="1"/>
</dbReference>
<dbReference type="InterPro" id="IPR040374">
    <property type="entry name" value="BIC"/>
</dbReference>